<dbReference type="GO" id="GO:0005975">
    <property type="term" value="P:carbohydrate metabolic process"/>
    <property type="evidence" value="ECO:0007669"/>
    <property type="project" value="InterPro"/>
</dbReference>
<dbReference type="PANTHER" id="PTHR43101:SF1">
    <property type="entry name" value="BETA-FRUCTOSIDASE"/>
    <property type="match status" value="1"/>
</dbReference>
<evidence type="ECO:0000313" key="7">
    <source>
        <dbReference type="Proteomes" id="UP000589620"/>
    </source>
</evidence>
<comment type="caution">
    <text evidence="6">The sequence shown here is derived from an EMBL/GenBank/DDBJ whole genome shotgun (WGS) entry which is preliminary data.</text>
</comment>
<evidence type="ECO:0000256" key="3">
    <source>
        <dbReference type="ARBA" id="ARBA00022801"/>
    </source>
</evidence>
<organism evidence="6 7">
    <name type="scientific">Leifsonia soli</name>
    <dbReference type="NCBI Taxonomy" id="582665"/>
    <lineage>
        <taxon>Bacteria</taxon>
        <taxon>Bacillati</taxon>
        <taxon>Actinomycetota</taxon>
        <taxon>Actinomycetes</taxon>
        <taxon>Micrococcales</taxon>
        <taxon>Microbacteriaceae</taxon>
        <taxon>Leifsonia</taxon>
    </lineage>
</organism>
<reference evidence="6 7" key="1">
    <citation type="submission" date="2020-07" db="EMBL/GenBank/DDBJ databases">
        <title>Sequencing the genomes of 1000 actinobacteria strains.</title>
        <authorList>
            <person name="Klenk H.-P."/>
        </authorList>
    </citation>
    <scope>NUCLEOTIDE SEQUENCE [LARGE SCALE GENOMIC DNA]</scope>
    <source>
        <strain evidence="6 7">DSM 23871</strain>
    </source>
</reference>
<keyword evidence="7" id="KW-1185">Reference proteome</keyword>
<dbReference type="GO" id="GO:0004564">
    <property type="term" value="F:beta-fructofuranosidase activity"/>
    <property type="evidence" value="ECO:0007669"/>
    <property type="project" value="UniProtKB-EC"/>
</dbReference>
<comment type="similarity">
    <text evidence="1">Belongs to the glycosyl hydrolase 32 family.</text>
</comment>
<dbReference type="Gene3D" id="2.115.10.20">
    <property type="entry name" value="Glycosyl hydrolase domain, family 43"/>
    <property type="match status" value="1"/>
</dbReference>
<accession>A0A852T5B5</accession>
<dbReference type="InterPro" id="IPR013148">
    <property type="entry name" value="Glyco_hydro_32_N"/>
</dbReference>
<evidence type="ECO:0000313" key="6">
    <source>
        <dbReference type="EMBL" id="NYD76005.1"/>
    </source>
</evidence>
<dbReference type="EMBL" id="JACCBJ010000001">
    <property type="protein sequence ID" value="NYD76005.1"/>
    <property type="molecule type" value="Genomic_DNA"/>
</dbReference>
<dbReference type="RefSeq" id="WP_179457764.1">
    <property type="nucleotide sequence ID" value="NZ_BAAAPX010000001.1"/>
</dbReference>
<dbReference type="InterPro" id="IPR023296">
    <property type="entry name" value="Glyco_hydro_beta-prop_sf"/>
</dbReference>
<dbReference type="SUPFAM" id="SSF75005">
    <property type="entry name" value="Arabinanase/levansucrase/invertase"/>
    <property type="match status" value="1"/>
</dbReference>
<dbReference type="SMART" id="SM00640">
    <property type="entry name" value="Glyco_32"/>
    <property type="match status" value="1"/>
</dbReference>
<dbReference type="InterPro" id="IPR051214">
    <property type="entry name" value="GH32_Enzymes"/>
</dbReference>
<dbReference type="PANTHER" id="PTHR43101">
    <property type="entry name" value="BETA-FRUCTOSIDASE"/>
    <property type="match status" value="1"/>
</dbReference>
<dbReference type="AlphaFoldDB" id="A0A852T5B5"/>
<keyword evidence="4 6" id="KW-0326">Glycosidase</keyword>
<protein>
    <recommendedName>
        <fullName evidence="2">beta-fructofuranosidase</fullName>
        <ecNumber evidence="2">3.2.1.26</ecNumber>
    </recommendedName>
</protein>
<dbReference type="Proteomes" id="UP000589620">
    <property type="component" value="Unassembled WGS sequence"/>
</dbReference>
<sequence length="326" mass="36860">MLRLAASWVWDFWIADDGDRYHLFFLKASRALQDPDRRHWRATIGHATSPDLVSWTEQQDAVIPDDAPAFDDLATWTGSVVRQDDGTWRMFYTAVSRSEGGLTQRISSVVSDDLFTWRREKGRQVLEPDPRWYETAETREWPDQAWRDPWVFRHDDTWHMLITARANHGDPDDRGVIGHAVSPDLTTWTVQPPLSQPGAGFGHLEVVQTIDVEGRPVGLFSCLGSELSRERRAHDPVGGVWAFPADSLTGPFDTAQSYRLTDEALYVGRLVQDRAGAWQFLAFHNDDDNGGWIGEISDPLPVRWVEGRLTLQGSSAIPAEQLRVGS</sequence>
<dbReference type="CDD" id="cd18609">
    <property type="entry name" value="GH32-like"/>
    <property type="match status" value="1"/>
</dbReference>
<feature type="domain" description="Glycosyl hydrolase family 32 N-terminal" evidence="5">
    <location>
        <begin position="19"/>
        <end position="221"/>
    </location>
</feature>
<name>A0A852T5B5_9MICO</name>
<proteinExistence type="inferred from homology"/>
<dbReference type="Pfam" id="PF00251">
    <property type="entry name" value="Glyco_hydro_32N"/>
    <property type="match status" value="1"/>
</dbReference>
<evidence type="ECO:0000259" key="5">
    <source>
        <dbReference type="Pfam" id="PF00251"/>
    </source>
</evidence>
<gene>
    <name evidence="6" type="ORF">BJ963_003524</name>
</gene>
<keyword evidence="3 6" id="KW-0378">Hydrolase</keyword>
<evidence type="ECO:0000256" key="4">
    <source>
        <dbReference type="ARBA" id="ARBA00023295"/>
    </source>
</evidence>
<dbReference type="InterPro" id="IPR001362">
    <property type="entry name" value="Glyco_hydro_32"/>
</dbReference>
<dbReference type="EC" id="3.2.1.26" evidence="2"/>
<evidence type="ECO:0000256" key="2">
    <source>
        <dbReference type="ARBA" id="ARBA00012758"/>
    </source>
</evidence>
<evidence type="ECO:0000256" key="1">
    <source>
        <dbReference type="ARBA" id="ARBA00009902"/>
    </source>
</evidence>